<comment type="caution">
    <text evidence="4">The sequence shown here is derived from an EMBL/GenBank/DDBJ whole genome shotgun (WGS) entry which is preliminary data.</text>
</comment>
<protein>
    <submittedName>
        <fullName evidence="4">Transcriptional regulator GlxA family with amidase domain</fullName>
    </submittedName>
</protein>
<dbReference type="SMART" id="SM00342">
    <property type="entry name" value="HTH_ARAC"/>
    <property type="match status" value="1"/>
</dbReference>
<dbReference type="Gene3D" id="3.40.50.880">
    <property type="match status" value="1"/>
</dbReference>
<dbReference type="Gene3D" id="1.10.10.60">
    <property type="entry name" value="Homeodomain-like"/>
    <property type="match status" value="1"/>
</dbReference>
<name>A0A7W7C8F5_9PSEU</name>
<dbReference type="EMBL" id="JACHMH010000001">
    <property type="protein sequence ID" value="MBB4676406.1"/>
    <property type="molecule type" value="Genomic_DNA"/>
</dbReference>
<reference evidence="4 5" key="1">
    <citation type="submission" date="2020-08" db="EMBL/GenBank/DDBJ databases">
        <title>Sequencing the genomes of 1000 actinobacteria strains.</title>
        <authorList>
            <person name="Klenk H.-P."/>
        </authorList>
    </citation>
    <scope>NUCLEOTIDE SEQUENCE [LARGE SCALE GENOMIC DNA]</scope>
    <source>
        <strain evidence="4 5">DSM 44230</strain>
    </source>
</reference>
<dbReference type="GO" id="GO:0043565">
    <property type="term" value="F:sequence-specific DNA binding"/>
    <property type="evidence" value="ECO:0007669"/>
    <property type="project" value="InterPro"/>
</dbReference>
<dbReference type="InterPro" id="IPR029062">
    <property type="entry name" value="Class_I_gatase-like"/>
</dbReference>
<dbReference type="RefSeq" id="WP_185002236.1">
    <property type="nucleotide sequence ID" value="NZ_BAAAUI010000056.1"/>
</dbReference>
<proteinExistence type="predicted"/>
<dbReference type="InterPro" id="IPR052158">
    <property type="entry name" value="INH-QAR"/>
</dbReference>
<dbReference type="PROSITE" id="PS01124">
    <property type="entry name" value="HTH_ARAC_FAMILY_2"/>
    <property type="match status" value="1"/>
</dbReference>
<evidence type="ECO:0000313" key="4">
    <source>
        <dbReference type="EMBL" id="MBB4676406.1"/>
    </source>
</evidence>
<keyword evidence="5" id="KW-1185">Reference proteome</keyword>
<feature type="domain" description="HTH araC/xylS-type" evidence="3">
    <location>
        <begin position="220"/>
        <end position="318"/>
    </location>
</feature>
<dbReference type="InterPro" id="IPR002818">
    <property type="entry name" value="DJ-1/PfpI"/>
</dbReference>
<organism evidence="4 5">
    <name type="scientific">Crossiella cryophila</name>
    <dbReference type="NCBI Taxonomy" id="43355"/>
    <lineage>
        <taxon>Bacteria</taxon>
        <taxon>Bacillati</taxon>
        <taxon>Actinomycetota</taxon>
        <taxon>Actinomycetes</taxon>
        <taxon>Pseudonocardiales</taxon>
        <taxon>Pseudonocardiaceae</taxon>
        <taxon>Crossiella</taxon>
    </lineage>
</organism>
<dbReference type="InterPro" id="IPR018060">
    <property type="entry name" value="HTH_AraC"/>
</dbReference>
<dbReference type="Proteomes" id="UP000533598">
    <property type="component" value="Unassembled WGS sequence"/>
</dbReference>
<evidence type="ECO:0000256" key="1">
    <source>
        <dbReference type="ARBA" id="ARBA00023015"/>
    </source>
</evidence>
<dbReference type="PANTHER" id="PTHR43130:SF3">
    <property type="entry name" value="HTH-TYPE TRANSCRIPTIONAL REGULATOR RV1931C"/>
    <property type="match status" value="1"/>
</dbReference>
<dbReference type="CDD" id="cd03137">
    <property type="entry name" value="GATase1_AraC_1"/>
    <property type="match status" value="1"/>
</dbReference>
<evidence type="ECO:0000313" key="5">
    <source>
        <dbReference type="Proteomes" id="UP000533598"/>
    </source>
</evidence>
<gene>
    <name evidence="4" type="ORF">HNR67_002524</name>
</gene>
<dbReference type="SUPFAM" id="SSF52317">
    <property type="entry name" value="Class I glutamine amidotransferase-like"/>
    <property type="match status" value="1"/>
</dbReference>
<dbReference type="AlphaFoldDB" id="A0A7W7C8F5"/>
<dbReference type="InterPro" id="IPR009057">
    <property type="entry name" value="Homeodomain-like_sf"/>
</dbReference>
<dbReference type="PANTHER" id="PTHR43130">
    <property type="entry name" value="ARAC-FAMILY TRANSCRIPTIONAL REGULATOR"/>
    <property type="match status" value="1"/>
</dbReference>
<evidence type="ECO:0000259" key="3">
    <source>
        <dbReference type="PROSITE" id="PS01124"/>
    </source>
</evidence>
<dbReference type="SUPFAM" id="SSF46689">
    <property type="entry name" value="Homeodomain-like"/>
    <property type="match status" value="2"/>
</dbReference>
<sequence length="323" mass="35502">MARPHRVAVLTFDHAAGVDLGVPPQVFGTARDEDGRRLYEVRVCTPDGGPVWATAGYQVLPQHGLEAFEWADTIVACGVHDGPIVTEGVLPEGVGEAFRAAVAAGKRVMSICTGAFALAAAGLLDGRPATTHWWWVNRFRRLFPEVRLNQEVLFVDDGQVLTSAGVAAGLDLCLHVVRLDHGSSVANRSARRCVVAPWRDGGQAQFIERPLPVEPDSGTTEVREWMLGNLEQPLELRELAVRARMSVRTFTRRFREETGLSPGQWLVRQRVELARRLLEETDLPVDRIAGQAGFGTSASLRAHLRSQLGTAPSSYRRTFRRTG</sequence>
<accession>A0A7W7C8F5</accession>
<dbReference type="GO" id="GO:0003700">
    <property type="term" value="F:DNA-binding transcription factor activity"/>
    <property type="evidence" value="ECO:0007669"/>
    <property type="project" value="InterPro"/>
</dbReference>
<keyword evidence="1" id="KW-0805">Transcription regulation</keyword>
<dbReference type="Pfam" id="PF01965">
    <property type="entry name" value="DJ-1_PfpI"/>
    <property type="match status" value="1"/>
</dbReference>
<dbReference type="Pfam" id="PF12833">
    <property type="entry name" value="HTH_18"/>
    <property type="match status" value="1"/>
</dbReference>
<keyword evidence="2" id="KW-0804">Transcription</keyword>
<evidence type="ECO:0000256" key="2">
    <source>
        <dbReference type="ARBA" id="ARBA00023163"/>
    </source>
</evidence>